<dbReference type="Proteomes" id="UP000276834">
    <property type="component" value="Unassembled WGS sequence"/>
</dbReference>
<evidence type="ECO:0000313" key="3">
    <source>
        <dbReference type="Proteomes" id="UP000276834"/>
    </source>
</evidence>
<proteinExistence type="predicted"/>
<feature type="region of interest" description="Disordered" evidence="1">
    <location>
        <begin position="354"/>
        <end position="404"/>
    </location>
</feature>
<feature type="region of interest" description="Disordered" evidence="1">
    <location>
        <begin position="804"/>
        <end position="826"/>
    </location>
</feature>
<dbReference type="EMBL" id="QUSF01001164">
    <property type="protein sequence ID" value="RLV64465.1"/>
    <property type="molecule type" value="Genomic_DNA"/>
</dbReference>
<feature type="compositionally biased region" description="Polar residues" evidence="1">
    <location>
        <begin position="458"/>
        <end position="468"/>
    </location>
</feature>
<keyword evidence="3" id="KW-1185">Reference proteome</keyword>
<feature type="region of interest" description="Disordered" evidence="1">
    <location>
        <begin position="1021"/>
        <end position="1040"/>
    </location>
</feature>
<feature type="region of interest" description="Disordered" evidence="1">
    <location>
        <begin position="258"/>
        <end position="280"/>
    </location>
</feature>
<name>A0A3L8QAT7_CHLGU</name>
<gene>
    <name evidence="2" type="ORF">DV515_00017464</name>
</gene>
<accession>A0A3L8QAT7</accession>
<feature type="non-terminal residue" evidence="2">
    <location>
        <position position="1622"/>
    </location>
</feature>
<comment type="caution">
    <text evidence="2">The sequence shown here is derived from an EMBL/GenBank/DDBJ whole genome shotgun (WGS) entry which is preliminary data.</text>
</comment>
<evidence type="ECO:0000256" key="1">
    <source>
        <dbReference type="SAM" id="MobiDB-lite"/>
    </source>
</evidence>
<sequence length="1622" mass="168263">MESPRISLELPGLLGSSLLTESPGMSLELLGLLLSSVLTESPGMSLELPGLLLSSVLCARRPLGSRCCEHGEIWDVPGAPRIAAELGAVSMESSRISPWSPWLPCSPGTAPMCQVRACFGRALLCPHGGCGTAQGLRVRSPFWKAGGCLSPKGCVARGDPSAPLEDEEPWGAVGCRHGGPPPPFQPHHNLRNAAEASALRSCSLAELLWSLSGRLRVLPAGRSAVPFVSGFEGQLAAREGRSLSCSATATFPSGAVLGTPRSGDAAPSRAGEAGSGCWTPTEMVTGPSFSEAGVDQRAEAHPTARAAAPGWVMAVAVNSFPQAAAPTREQLPSALAFSSSQLSWHLPLAEKLPEKRSVTRSPPLPGLVTPFSSGVPATAGPPAPGHPTLPRVHQAQRGLFPPDPTKPLPWLDRRMISFIHSVTVQDPADTSSHSTDLTALVPLLKNPPWGHFALSSIGTKQQNSQGKSSPAGPAAPWVNSRANSQGSGLKCFPSWPTLLCRMHIVPGEREVQNPSLMAWNVKQQSQPWTALGNRCTVDFPSWKAKIENVLLVPQGLAEQGLSEMLPGHKQPCSSQGPSVTPGTGAHFPMAPGTGPSCSGPALALGQGQGHDPGALGGLRGCRQGIFPSGQCSGDGAGTALLPAGKGMWGCADVGIASALSAGDQHGPGLQVSPGTGDANPPADQISLVPLVPHKPGLGPGSALGCPTGKALGGKGQQEMGDLALGAVGGWIVLDWGLPPQGPQVPLAPYLPPWPPRCPGLSRGSCSGQEAGGMPGKGAGPVPQVGAGLVARAGGCAKPGFGLGAGREGAGRSPGRDKASPSAAQSERKMKVAVLSVALLFSILLCPPAQAEVRHPPNAVPTPCPFWPPTPPFCSLLCGPFRHPSHPPTDHSQGLSFHVPPQSFAFLLGHGRRVPLGNSLTHPHSHSISQSHGFCPLPSSSFCPHQAPALHSHGPAPQFLSPALGLPPCSFYTPALSPGPSAEPRSVSLGLPHLKKISWEALNSHPSVSILLPAPVSPHSPTKSSPSLCSPFQAPPEKSQDDLLKVGHPLRGLGGSSAPLVPSWHRGIPVTSEVDSGDAAMDASLVGTTSSARVRPSPCMATRAQAIPVCPSPAQSPECVSNTAFSEGSSAAEAPGCCSEGLGEPCLQGQGWGQSPSMAQWETPEVTFWALSFRVSRSGDDHPWRNPLTPLSPGPFPLDNQSSIINKPFQHSFALCLCVRGSGFPSIQWSGLCCLGTGHALPQTNCVLGVVQAPGGLGWVEGLQFAMSAVGGSAGLWGLLGEGPFTVTCDAWPWRAKDSAGRPGSLRSTHGVFFCLLVVVGMKADGLPPGEWFSLALGSLLAAGSIGSSRTWVNFGLGRVDQLSPAVLGAHQGLAPTLKEPLVPAAPRGSLTAELAQGIARAEGQGKCLGHEQQNGENPLAQEFPSPAGLRQIRVASLLTGHRGVFCTGLPGNTEMLAASAQQEPWLTPSCRPWLSQRQCPSLQQGELNLRATCSPAGTVSASGNSEEGLFIKGNGEFYTALEPGWAQSLSQEGIREGALKGGQDNSGINGDKGVQRVRRRLTGKGPEQRQGSQRWIGKALEYRSGFSLSAFGLLFHDHRIIIPKVKRDAGARRPRREMAVLK</sequence>
<reference evidence="2 3" key="1">
    <citation type="journal article" date="2018" name="Proc. R. Soc. B">
        <title>A non-coding region near Follistatin controls head colour polymorphism in the Gouldian finch.</title>
        <authorList>
            <person name="Toomey M.B."/>
            <person name="Marques C.I."/>
            <person name="Andrade P."/>
            <person name="Araujo P.M."/>
            <person name="Sabatino S."/>
            <person name="Gazda M.A."/>
            <person name="Afonso S."/>
            <person name="Lopes R.J."/>
            <person name="Corbo J.C."/>
            <person name="Carneiro M."/>
        </authorList>
    </citation>
    <scope>NUCLEOTIDE SEQUENCE [LARGE SCALE GENOMIC DNA]</scope>
    <source>
        <strain evidence="2">Red01</strain>
        <tissue evidence="2">Muscle</tissue>
    </source>
</reference>
<evidence type="ECO:0000313" key="2">
    <source>
        <dbReference type="EMBL" id="RLV64465.1"/>
    </source>
</evidence>
<protein>
    <submittedName>
        <fullName evidence="2">Uncharacterized protein</fullName>
    </submittedName>
</protein>
<organism evidence="2 3">
    <name type="scientific">Chloebia gouldiae</name>
    <name type="common">Gouldian finch</name>
    <name type="synonym">Erythrura gouldiae</name>
    <dbReference type="NCBI Taxonomy" id="44316"/>
    <lineage>
        <taxon>Eukaryota</taxon>
        <taxon>Metazoa</taxon>
        <taxon>Chordata</taxon>
        <taxon>Craniata</taxon>
        <taxon>Vertebrata</taxon>
        <taxon>Euteleostomi</taxon>
        <taxon>Archelosauria</taxon>
        <taxon>Archosauria</taxon>
        <taxon>Dinosauria</taxon>
        <taxon>Saurischia</taxon>
        <taxon>Theropoda</taxon>
        <taxon>Coelurosauria</taxon>
        <taxon>Aves</taxon>
        <taxon>Neognathae</taxon>
        <taxon>Neoaves</taxon>
        <taxon>Telluraves</taxon>
        <taxon>Australaves</taxon>
        <taxon>Passeriformes</taxon>
        <taxon>Passeroidea</taxon>
        <taxon>Passeridae</taxon>
        <taxon>Chloebia</taxon>
    </lineage>
</organism>
<feature type="region of interest" description="Disordered" evidence="1">
    <location>
        <begin position="458"/>
        <end position="482"/>
    </location>
</feature>